<name>A0A2S3URR5_9HYPH</name>
<sequence length="585" mass="66211">MAFALTVKDIIKQIFPEGTSFETKRESWSEAPAYPPDLFAITGVLLQRAGVYQHIISAESGKKEEFPEKSILISAKKRDAILKAGMTWSTPKTQSRIQKLWSSLENCNEPVYQTTNGKKQKWWDIAFELLAIADEASKGAGYFIPKEDHQNQSWVAKSANALLETGAPLNPRSRHIRHNNDAICSITSHLVNTDIVCVQPKSRTPEVGCSLRNISHYLSLLPPRGHMKVHWLTPPAVQAKEHSANLNLLLVPYPYKIENSWIKAKLICDEADNGWGWFEIDQMWLSYHEKEFLNFIDALIEKARSLKGSINGIVLPELSLSYASYEKLAEHLRDHYPNFDFLVAGTSQNCNEESGNFALASHFYELETGKRAMATVSRPKHHRWSLDTSQIQTYNLVSSFPASLASNAKWWEKIPLHQRRIHVNSLRNSSVFTAMICEDLARSDPAHEPLRSVGANLVFVLLMDGPQLEWRWASRYSTGLAEDPGSSVLTLTSRALLERWNADKPDEEKSWSVGIWKDSKNRATPLECQQDAQALLIELAGTSEVERTVDGRRGREAFCWTMVSGSPLEIRLDSKHEKLVKLFCE</sequence>
<protein>
    <submittedName>
        <fullName evidence="1">Uncharacterized protein</fullName>
    </submittedName>
</protein>
<organism evidence="1 2">
    <name type="scientific">Roseibium marinum</name>
    <dbReference type="NCBI Taxonomy" id="281252"/>
    <lineage>
        <taxon>Bacteria</taxon>
        <taxon>Pseudomonadati</taxon>
        <taxon>Pseudomonadota</taxon>
        <taxon>Alphaproteobacteria</taxon>
        <taxon>Hyphomicrobiales</taxon>
        <taxon>Stappiaceae</taxon>
        <taxon>Roseibium</taxon>
    </lineage>
</organism>
<keyword evidence="2" id="KW-1185">Reference proteome</keyword>
<proteinExistence type="predicted"/>
<dbReference type="Proteomes" id="UP000236959">
    <property type="component" value="Unassembled WGS sequence"/>
</dbReference>
<accession>A0A2S3URR5</accession>
<reference evidence="1 2" key="1">
    <citation type="submission" date="2018-01" db="EMBL/GenBank/DDBJ databases">
        <title>Genomic Encyclopedia of Archaeal and Bacterial Type Strains, Phase II (KMG-II): from individual species to whole genera.</title>
        <authorList>
            <person name="Goeker M."/>
        </authorList>
    </citation>
    <scope>NUCLEOTIDE SEQUENCE [LARGE SCALE GENOMIC DNA]</scope>
    <source>
        <strain evidence="1 2">DSM 17023</strain>
    </source>
</reference>
<evidence type="ECO:0000313" key="2">
    <source>
        <dbReference type="Proteomes" id="UP000236959"/>
    </source>
</evidence>
<dbReference type="EMBL" id="PPCN01000007">
    <property type="protein sequence ID" value="POF30250.1"/>
    <property type="molecule type" value="Genomic_DNA"/>
</dbReference>
<dbReference type="RefSeq" id="WP_146048582.1">
    <property type="nucleotide sequence ID" value="NZ_PPCN01000007.1"/>
</dbReference>
<dbReference type="AlphaFoldDB" id="A0A2S3URR5"/>
<gene>
    <name evidence="1" type="ORF">CLV41_107281</name>
</gene>
<dbReference type="OrthoDB" id="8737571at2"/>
<evidence type="ECO:0000313" key="1">
    <source>
        <dbReference type="EMBL" id="POF30250.1"/>
    </source>
</evidence>
<comment type="caution">
    <text evidence="1">The sequence shown here is derived from an EMBL/GenBank/DDBJ whole genome shotgun (WGS) entry which is preliminary data.</text>
</comment>